<evidence type="ECO:0000256" key="9">
    <source>
        <dbReference type="NCBIfam" id="TIGR01400"/>
    </source>
</evidence>
<dbReference type="Pfam" id="PF01311">
    <property type="entry name" value="Bac_export_1"/>
    <property type="match status" value="1"/>
</dbReference>
<dbReference type="GO" id="GO:0005886">
    <property type="term" value="C:plasma membrane"/>
    <property type="evidence" value="ECO:0007669"/>
    <property type="project" value="UniProtKB-SubCell"/>
</dbReference>
<name>A0A1H7KS47_9LACT</name>
<evidence type="ECO:0000256" key="7">
    <source>
        <dbReference type="ARBA" id="ARBA00023136"/>
    </source>
</evidence>
<feature type="transmembrane region" description="Helical" evidence="10">
    <location>
        <begin position="7"/>
        <end position="25"/>
    </location>
</feature>
<dbReference type="Proteomes" id="UP000199081">
    <property type="component" value="Unassembled WGS sequence"/>
</dbReference>
<feature type="transmembrane region" description="Helical" evidence="10">
    <location>
        <begin position="114"/>
        <end position="132"/>
    </location>
</feature>
<keyword evidence="8 10" id="KW-0975">Bacterial flagellum</keyword>
<keyword evidence="5 10" id="KW-0812">Transmembrane</keyword>
<keyword evidence="4 10" id="KW-1003">Cell membrane</keyword>
<evidence type="ECO:0000256" key="4">
    <source>
        <dbReference type="ARBA" id="ARBA00022475"/>
    </source>
</evidence>
<dbReference type="PANTHER" id="PTHR30065:SF1">
    <property type="entry name" value="SURFACE PRESENTATION OF ANTIGENS PROTEIN SPAR"/>
    <property type="match status" value="1"/>
</dbReference>
<reference evidence="12" key="1">
    <citation type="submission" date="2016-10" db="EMBL/GenBank/DDBJ databases">
        <authorList>
            <person name="Varghese N."/>
            <person name="Submissions S."/>
        </authorList>
    </citation>
    <scope>NUCLEOTIDE SEQUENCE [LARGE SCALE GENOMIC DNA]</scope>
    <source>
        <strain evidence="12">DSM 19183</strain>
    </source>
</reference>
<evidence type="ECO:0000256" key="8">
    <source>
        <dbReference type="ARBA" id="ARBA00023143"/>
    </source>
</evidence>
<dbReference type="EMBL" id="FNZU01000008">
    <property type="protein sequence ID" value="SEK89578.1"/>
    <property type="molecule type" value="Genomic_DNA"/>
</dbReference>
<accession>A0A1H7KS47</accession>
<keyword evidence="11" id="KW-0969">Cilium</keyword>
<feature type="transmembrane region" description="Helical" evidence="10">
    <location>
        <begin position="205"/>
        <end position="231"/>
    </location>
</feature>
<dbReference type="InterPro" id="IPR002010">
    <property type="entry name" value="T3SS_IM_R"/>
</dbReference>
<keyword evidence="12" id="KW-1185">Reference proteome</keyword>
<comment type="similarity">
    <text evidence="2 10">Belongs to the FliR/MopE/SpaR family.</text>
</comment>
<protein>
    <recommendedName>
        <fullName evidence="3 9">Flagellar biosynthetic protein FliR</fullName>
    </recommendedName>
</protein>
<dbReference type="PANTHER" id="PTHR30065">
    <property type="entry name" value="FLAGELLAR BIOSYNTHETIC PROTEIN FLIR"/>
    <property type="match status" value="1"/>
</dbReference>
<dbReference type="OrthoDB" id="9807748at2"/>
<keyword evidence="7 10" id="KW-0472">Membrane</keyword>
<dbReference type="GO" id="GO:0044780">
    <property type="term" value="P:bacterial-type flagellum assembly"/>
    <property type="evidence" value="ECO:0007669"/>
    <property type="project" value="UniProtKB-UniRule"/>
</dbReference>
<dbReference type="STRING" id="426702.SAMN04488099_10826"/>
<feature type="transmembrane region" description="Helical" evidence="10">
    <location>
        <begin position="173"/>
        <end position="199"/>
    </location>
</feature>
<evidence type="ECO:0000256" key="3">
    <source>
        <dbReference type="ARBA" id="ARBA00021717"/>
    </source>
</evidence>
<feature type="transmembrane region" description="Helical" evidence="10">
    <location>
        <begin position="37"/>
        <end position="58"/>
    </location>
</feature>
<evidence type="ECO:0000313" key="12">
    <source>
        <dbReference type="Proteomes" id="UP000199081"/>
    </source>
</evidence>
<dbReference type="InterPro" id="IPR006303">
    <property type="entry name" value="FliR"/>
</dbReference>
<dbReference type="GO" id="GO:0009425">
    <property type="term" value="C:bacterial-type flagellum basal body"/>
    <property type="evidence" value="ECO:0007669"/>
    <property type="project" value="UniProtKB-SubCell"/>
</dbReference>
<evidence type="ECO:0000256" key="5">
    <source>
        <dbReference type="ARBA" id="ARBA00022692"/>
    </source>
</evidence>
<evidence type="ECO:0000313" key="11">
    <source>
        <dbReference type="EMBL" id="SEK89578.1"/>
    </source>
</evidence>
<evidence type="ECO:0000256" key="10">
    <source>
        <dbReference type="RuleBase" id="RU362071"/>
    </source>
</evidence>
<proteinExistence type="inferred from homology"/>
<keyword evidence="11" id="KW-0282">Flagellum</keyword>
<dbReference type="PRINTS" id="PR00953">
    <property type="entry name" value="TYPE3IMRPROT"/>
</dbReference>
<keyword evidence="11" id="KW-0966">Cell projection</keyword>
<gene>
    <name evidence="11" type="ORF">SAMN04488099_10826</name>
</gene>
<evidence type="ECO:0000256" key="1">
    <source>
        <dbReference type="ARBA" id="ARBA00002578"/>
    </source>
</evidence>
<evidence type="ECO:0000256" key="6">
    <source>
        <dbReference type="ARBA" id="ARBA00022989"/>
    </source>
</evidence>
<organism evidence="11 12">
    <name type="scientific">Alkalibacterium pelagium</name>
    <dbReference type="NCBI Taxonomy" id="426702"/>
    <lineage>
        <taxon>Bacteria</taxon>
        <taxon>Bacillati</taxon>
        <taxon>Bacillota</taxon>
        <taxon>Bacilli</taxon>
        <taxon>Lactobacillales</taxon>
        <taxon>Carnobacteriaceae</taxon>
        <taxon>Alkalibacterium</taxon>
    </lineage>
</organism>
<comment type="subcellular location">
    <subcellularLocation>
        <location evidence="10">Cell membrane</location>
        <topology evidence="10">Multi-pass membrane protein</topology>
    </subcellularLocation>
    <subcellularLocation>
        <location evidence="10">Bacterial flagellum basal body</location>
    </subcellularLocation>
</comment>
<dbReference type="AlphaFoldDB" id="A0A1H7KS47"/>
<dbReference type="NCBIfam" id="TIGR01400">
    <property type="entry name" value="fliR"/>
    <property type="match status" value="1"/>
</dbReference>
<sequence>MTGEVQQFLLIMIRLTVFISISPGFSHSSFPTVSKVALSTGLALPVIGAVPAFTAELAMGDFLLLGIRELLIGMALGYITLLFFTAVEIAGTLVDFQVGFSMGAIYDPSLGVNASYYGRIYYWISIMIFFIANIHHQVITTLVESFTWAPISTDQVMLTHIGIEGIVRLFGHLFAAAISLAIPLIIVALLSELTLALISRTVPQINVLILGMPMKTLVSLVFMFFFLPLLMRNIGDLFPDMIRYMNEWLYSLQ</sequence>
<dbReference type="RefSeq" id="WP_091480976.1">
    <property type="nucleotide sequence ID" value="NZ_BJYC01000009.1"/>
</dbReference>
<comment type="function">
    <text evidence="1 10">Role in flagellar biosynthesis.</text>
</comment>
<keyword evidence="6 10" id="KW-1133">Transmembrane helix</keyword>
<feature type="transmembrane region" description="Helical" evidence="10">
    <location>
        <begin position="70"/>
        <end position="94"/>
    </location>
</feature>
<evidence type="ECO:0000256" key="2">
    <source>
        <dbReference type="ARBA" id="ARBA00009772"/>
    </source>
</evidence>
<dbReference type="GO" id="GO:0006605">
    <property type="term" value="P:protein targeting"/>
    <property type="evidence" value="ECO:0007669"/>
    <property type="project" value="UniProtKB-UniRule"/>
</dbReference>